<feature type="compositionally biased region" description="Polar residues" evidence="1">
    <location>
        <begin position="738"/>
        <end position="750"/>
    </location>
</feature>
<evidence type="ECO:0000256" key="1">
    <source>
        <dbReference type="SAM" id="MobiDB-lite"/>
    </source>
</evidence>
<dbReference type="OrthoDB" id="2687078at2759"/>
<protein>
    <submittedName>
        <fullName evidence="2">Uncharacterized protein</fullName>
    </submittedName>
</protein>
<evidence type="ECO:0000313" key="2">
    <source>
        <dbReference type="EMBL" id="KAG6374746.1"/>
    </source>
</evidence>
<keyword evidence="3" id="KW-1185">Reference proteome</keyword>
<proteinExistence type="predicted"/>
<feature type="region of interest" description="Disordered" evidence="1">
    <location>
        <begin position="1"/>
        <end position="24"/>
    </location>
</feature>
<comment type="caution">
    <text evidence="2">The sequence shown here is derived from an EMBL/GenBank/DDBJ whole genome shotgun (WGS) entry which is preliminary data.</text>
</comment>
<organism evidence="2 3">
    <name type="scientific">Boletus reticuloceps</name>
    <dbReference type="NCBI Taxonomy" id="495285"/>
    <lineage>
        <taxon>Eukaryota</taxon>
        <taxon>Fungi</taxon>
        <taxon>Dikarya</taxon>
        <taxon>Basidiomycota</taxon>
        <taxon>Agaricomycotina</taxon>
        <taxon>Agaricomycetes</taxon>
        <taxon>Agaricomycetidae</taxon>
        <taxon>Boletales</taxon>
        <taxon>Boletineae</taxon>
        <taxon>Boletaceae</taxon>
        <taxon>Boletoideae</taxon>
        <taxon>Boletus</taxon>
    </lineage>
</organism>
<dbReference type="AlphaFoldDB" id="A0A8I3A7N4"/>
<accession>A0A8I3A7N4</accession>
<feature type="region of interest" description="Disordered" evidence="1">
    <location>
        <begin position="700"/>
        <end position="826"/>
    </location>
</feature>
<name>A0A8I3A7N4_9AGAM</name>
<feature type="compositionally biased region" description="Polar residues" evidence="1">
    <location>
        <begin position="247"/>
        <end position="256"/>
    </location>
</feature>
<reference evidence="2" key="1">
    <citation type="submission" date="2021-03" db="EMBL/GenBank/DDBJ databases">
        <title>Evolutionary innovations through gain and loss of genes in the ectomycorrhizal Boletales.</title>
        <authorList>
            <person name="Wu G."/>
            <person name="Miyauchi S."/>
            <person name="Morin E."/>
            <person name="Yang Z.-L."/>
            <person name="Xu J."/>
            <person name="Martin F.M."/>
        </authorList>
    </citation>
    <scope>NUCLEOTIDE SEQUENCE</scope>
    <source>
        <strain evidence="2">BR01</strain>
    </source>
</reference>
<dbReference type="EMBL" id="JAGFBS010000017">
    <property type="protein sequence ID" value="KAG6374746.1"/>
    <property type="molecule type" value="Genomic_DNA"/>
</dbReference>
<feature type="compositionally biased region" description="Low complexity" evidence="1">
    <location>
        <begin position="767"/>
        <end position="825"/>
    </location>
</feature>
<dbReference type="Proteomes" id="UP000683000">
    <property type="component" value="Unassembled WGS sequence"/>
</dbReference>
<gene>
    <name evidence="2" type="ORF">JVT61DRAFT_4121</name>
</gene>
<evidence type="ECO:0000313" key="3">
    <source>
        <dbReference type="Proteomes" id="UP000683000"/>
    </source>
</evidence>
<sequence>MVSSPKKKTTGGANGKEKTPDQLYAPDSVSDLCGTLFKETFTVSQRLAASRALLRHGAHIDSTDSQTRTPGGLHPSYFGFQDETAASTRLSLAHEDFKEVCAGDLFDAIIQQDRLDGGVSVLLRCPGFTAQPRLGPEDIVADVYITPHVFDAARPQMSENIAVLVQGFCEQIALTHLHEFTKSCNIENVSPVPPPPHAPSVAANSPPFLPAEAINGARIRCCAQPFMSSSASKLAVSKDAKPCGDTKVSTSDARSQVRQRHNAGHFSAEEVAKALVDTTSGMGSAVEPIALNPRPIVSLGANTDAVLDHFGLSDLLIPRLRELVMTVRSSRWEAALRSSPWNLDYEQAANLERALYADFGVNKALAKQCQLRIRWQGQRPRHHCMSFFFHVFSHSHSWLRAPCPKVPLTQEARQVVNERRCQAAVCFRQDLADAQRKIDESVANIATTHHKSVQRVQKEFHMGRSVLHTRRTVNAWNAWCAKVANEESSCAGKGVLVDIIRRRKCEYLALTAEQKKELVENYAPIRDAKHSARRTSARSCVNDITGTLKCVRDELSALRARTGLESTLWSVRGTTDFSLRPMCFETDGLTDFMGTAMRIDREDLTTRMEGYSIQGIRGEITRNESAQMRYKDFWPKIVQRYKVHIKGWPSDIPFSNFSDTSRSLSDLELLLRNWKDNTISWQTLTPLQYTELENDRNERVNRGELTVQKRQIRSDAGTKRRHYGGPTRARKTRTTATVSSSDESGNNDNVAIQGHTADENVNNTRDSVAPTPSSTAPSGVVSSTLSLSPSHSTAIGNTTTSPAISSSGTTPTTSAAIPPSSATATRNIAAPSDIATAMPAGTSNDFDMFNDLGGDGTDDIYTGYRNNDLDSYFNFDYGAAPDMTY</sequence>
<feature type="compositionally biased region" description="Basic residues" evidence="1">
    <location>
        <begin position="719"/>
        <end position="733"/>
    </location>
</feature>
<feature type="region of interest" description="Disordered" evidence="1">
    <location>
        <begin position="240"/>
        <end position="263"/>
    </location>
</feature>